<dbReference type="InterPro" id="IPR005814">
    <property type="entry name" value="Aminotrans_3"/>
</dbReference>
<dbReference type="PANTHER" id="PTHR43713:SF3">
    <property type="entry name" value="GLUTAMATE-1-SEMIALDEHYDE 2,1-AMINOMUTASE 1, CHLOROPLASTIC-RELATED"/>
    <property type="match status" value="1"/>
</dbReference>
<dbReference type="Gene3D" id="3.90.1150.10">
    <property type="entry name" value="Aspartate Aminotransferase, domain 1"/>
    <property type="match status" value="1"/>
</dbReference>
<dbReference type="InterPro" id="IPR015424">
    <property type="entry name" value="PyrdxlP-dep_Trfase"/>
</dbReference>
<dbReference type="InterPro" id="IPR015422">
    <property type="entry name" value="PyrdxlP-dep_Trfase_small"/>
</dbReference>
<dbReference type="EMBL" id="HBGU01064056">
    <property type="protein sequence ID" value="CAD9522423.1"/>
    <property type="molecule type" value="Transcribed_RNA"/>
</dbReference>
<dbReference type="Gene3D" id="3.40.640.10">
    <property type="entry name" value="Type I PLP-dependent aspartate aminotransferase-like (Major domain)"/>
    <property type="match status" value="1"/>
</dbReference>
<dbReference type="GO" id="GO:0030170">
    <property type="term" value="F:pyridoxal phosphate binding"/>
    <property type="evidence" value="ECO:0007669"/>
    <property type="project" value="InterPro"/>
</dbReference>
<dbReference type="PANTHER" id="PTHR43713">
    <property type="entry name" value="GLUTAMATE-1-SEMIALDEHYDE 2,1-AMINOMUTASE"/>
    <property type="match status" value="1"/>
</dbReference>
<evidence type="ECO:0000256" key="2">
    <source>
        <dbReference type="ARBA" id="ARBA00022898"/>
    </source>
</evidence>
<evidence type="ECO:0008006" key="4">
    <source>
        <dbReference type="Google" id="ProtNLM"/>
    </source>
</evidence>
<name>A0A7S2IL27_9EUKA</name>
<accession>A0A7S2IL27</accession>
<evidence type="ECO:0000313" key="3">
    <source>
        <dbReference type="EMBL" id="CAD9522423.1"/>
    </source>
</evidence>
<sequence length="231" mass="23844">MTTTPTNADQHCPITSSAPLAQGLGELAERFGALIVLDEIRTNFRAGGERSTAMAPGGQWAALGGSADLYCMSKALGNGHPIAALVGTEVSRDGAAAVMATGTYWLSPAPMAAALACLNGLASHGAAATAHMAQLGAALGEGLTTSAARHGFDVTVSGPPAMPFLTFDDEGPHARPLAERWCATVAAGGSWLHPHHNWYISAAHTEEDIGRTLQAAECAFRELSQDKRRSG</sequence>
<protein>
    <recommendedName>
        <fullName evidence="4">Glutamate-1-semialdehyde 2,1-aminomutase</fullName>
    </recommendedName>
</protein>
<dbReference type="SUPFAM" id="SSF53383">
    <property type="entry name" value="PLP-dependent transferases"/>
    <property type="match status" value="1"/>
</dbReference>
<keyword evidence="2" id="KW-0663">Pyridoxal phosphate</keyword>
<dbReference type="GO" id="GO:0008483">
    <property type="term" value="F:transaminase activity"/>
    <property type="evidence" value="ECO:0007669"/>
    <property type="project" value="InterPro"/>
</dbReference>
<organism evidence="3">
    <name type="scientific">Haptolina brevifila</name>
    <dbReference type="NCBI Taxonomy" id="156173"/>
    <lineage>
        <taxon>Eukaryota</taxon>
        <taxon>Haptista</taxon>
        <taxon>Haptophyta</taxon>
        <taxon>Prymnesiophyceae</taxon>
        <taxon>Prymnesiales</taxon>
        <taxon>Prymnesiaceae</taxon>
        <taxon>Haptolina</taxon>
    </lineage>
</organism>
<gene>
    <name evidence="3" type="ORF">CBRE1094_LOCUS34929</name>
</gene>
<comment type="cofactor">
    <cofactor evidence="1">
        <name>pyridoxal 5'-phosphate</name>
        <dbReference type="ChEBI" id="CHEBI:597326"/>
    </cofactor>
</comment>
<proteinExistence type="predicted"/>
<dbReference type="InterPro" id="IPR015421">
    <property type="entry name" value="PyrdxlP-dep_Trfase_major"/>
</dbReference>
<dbReference type="AlphaFoldDB" id="A0A7S2IL27"/>
<reference evidence="3" key="1">
    <citation type="submission" date="2021-01" db="EMBL/GenBank/DDBJ databases">
        <authorList>
            <person name="Corre E."/>
            <person name="Pelletier E."/>
            <person name="Niang G."/>
            <person name="Scheremetjew M."/>
            <person name="Finn R."/>
            <person name="Kale V."/>
            <person name="Holt S."/>
            <person name="Cochrane G."/>
            <person name="Meng A."/>
            <person name="Brown T."/>
            <person name="Cohen L."/>
        </authorList>
    </citation>
    <scope>NUCLEOTIDE SEQUENCE</scope>
    <source>
        <strain evidence="3">UTEX LB 985</strain>
    </source>
</reference>
<evidence type="ECO:0000256" key="1">
    <source>
        <dbReference type="ARBA" id="ARBA00001933"/>
    </source>
</evidence>
<dbReference type="Pfam" id="PF00202">
    <property type="entry name" value="Aminotran_3"/>
    <property type="match status" value="1"/>
</dbReference>